<keyword evidence="1" id="KW-0812">Transmembrane</keyword>
<reference evidence="2" key="1">
    <citation type="submission" date="2023-05" db="EMBL/GenBank/DDBJ databases">
        <title>Nepenthes gracilis genome sequencing.</title>
        <authorList>
            <person name="Fukushima K."/>
        </authorList>
    </citation>
    <scope>NUCLEOTIDE SEQUENCE</scope>
    <source>
        <strain evidence="2">SING2019-196</strain>
    </source>
</reference>
<organism evidence="2 3">
    <name type="scientific">Nepenthes gracilis</name>
    <name type="common">Slender pitcher plant</name>
    <dbReference type="NCBI Taxonomy" id="150966"/>
    <lineage>
        <taxon>Eukaryota</taxon>
        <taxon>Viridiplantae</taxon>
        <taxon>Streptophyta</taxon>
        <taxon>Embryophyta</taxon>
        <taxon>Tracheophyta</taxon>
        <taxon>Spermatophyta</taxon>
        <taxon>Magnoliopsida</taxon>
        <taxon>eudicotyledons</taxon>
        <taxon>Gunneridae</taxon>
        <taxon>Pentapetalae</taxon>
        <taxon>Caryophyllales</taxon>
        <taxon>Nepenthaceae</taxon>
        <taxon>Nepenthes</taxon>
    </lineage>
</organism>
<dbReference type="EMBL" id="BSYO01000015">
    <property type="protein sequence ID" value="GMH15607.1"/>
    <property type="molecule type" value="Genomic_DNA"/>
</dbReference>
<keyword evidence="3" id="KW-1185">Reference proteome</keyword>
<keyword evidence="1" id="KW-0472">Membrane</keyword>
<evidence type="ECO:0000256" key="1">
    <source>
        <dbReference type="SAM" id="Phobius"/>
    </source>
</evidence>
<dbReference type="AlphaFoldDB" id="A0AAD3SR41"/>
<comment type="caution">
    <text evidence="2">The sequence shown here is derived from an EMBL/GenBank/DDBJ whole genome shotgun (WGS) entry which is preliminary data.</text>
</comment>
<proteinExistence type="predicted"/>
<sequence>MWCFETGLLCLYPLGLLLAGIFFLFLDDTLLRLMYLMVDWGGRSVVMLLLLMHVLPCGLHSDFCVLYTSHVSGPYSLLLIVFVSCLFGIQHLPVAVGAVAEVLNAAGVWPLASPLVGRLRCYAPCSLWLLLLMY</sequence>
<feature type="transmembrane region" description="Helical" evidence="1">
    <location>
        <begin position="75"/>
        <end position="103"/>
    </location>
</feature>
<name>A0AAD3SR41_NEPGR</name>
<gene>
    <name evidence="2" type="ORF">Nepgr_017448</name>
</gene>
<dbReference type="Proteomes" id="UP001279734">
    <property type="component" value="Unassembled WGS sequence"/>
</dbReference>
<protein>
    <submittedName>
        <fullName evidence="2">Uncharacterized protein</fullName>
    </submittedName>
</protein>
<evidence type="ECO:0000313" key="3">
    <source>
        <dbReference type="Proteomes" id="UP001279734"/>
    </source>
</evidence>
<keyword evidence="1" id="KW-1133">Transmembrane helix</keyword>
<accession>A0AAD3SR41</accession>
<evidence type="ECO:0000313" key="2">
    <source>
        <dbReference type="EMBL" id="GMH15607.1"/>
    </source>
</evidence>
<feature type="transmembrane region" description="Helical" evidence="1">
    <location>
        <begin position="6"/>
        <end position="26"/>
    </location>
</feature>